<sequence length="375" mass="41903">MFPYVIDGWASFLMVRRSHEMRSPSFVYHFIYAGFFVLSSIKALGFHHFYHDDERTSKLGHKGTNYVENFNGIESNPYYTIMVSNTKIKLDIVMASPEFRKDDGMYELINQSKTIKNAGACEWITQFNHVGQGGQQIKKSNFYWTKNTTPINAFSIVGITGKFQPQNNASRCVHAAFGHNDGGTTVQTDNGNGSVPFQARSVDDYGIQGCSKNEGTITIPTVPNDLESTYLSGTYFNLYRGFTQAQSFMAPLYVSILTSIYTNTGEQALELGGATQLGQQLSKLGSIASPWSSPAADRTLEQGGQTGAPKSALTVAEVEEDHTEVEGGKSQDWPWTCCFFSGEPWLDNGCTWFIFSDNDWIARRCNWFIFSIHHD</sequence>
<gene>
    <name evidence="1" type="ORF">M9H77_19558</name>
</gene>
<accession>A0ACC0BAM9</accession>
<name>A0ACC0BAM9_CATRO</name>
<organism evidence="1 2">
    <name type="scientific">Catharanthus roseus</name>
    <name type="common">Madagascar periwinkle</name>
    <name type="synonym">Vinca rosea</name>
    <dbReference type="NCBI Taxonomy" id="4058"/>
    <lineage>
        <taxon>Eukaryota</taxon>
        <taxon>Viridiplantae</taxon>
        <taxon>Streptophyta</taxon>
        <taxon>Embryophyta</taxon>
        <taxon>Tracheophyta</taxon>
        <taxon>Spermatophyta</taxon>
        <taxon>Magnoliopsida</taxon>
        <taxon>eudicotyledons</taxon>
        <taxon>Gunneridae</taxon>
        <taxon>Pentapetalae</taxon>
        <taxon>asterids</taxon>
        <taxon>lamiids</taxon>
        <taxon>Gentianales</taxon>
        <taxon>Apocynaceae</taxon>
        <taxon>Rauvolfioideae</taxon>
        <taxon>Vinceae</taxon>
        <taxon>Catharanthinae</taxon>
        <taxon>Catharanthus</taxon>
    </lineage>
</organism>
<comment type="caution">
    <text evidence="1">The sequence shown here is derived from an EMBL/GenBank/DDBJ whole genome shotgun (WGS) entry which is preliminary data.</text>
</comment>
<reference evidence="2" key="1">
    <citation type="journal article" date="2023" name="Nat. Plants">
        <title>Single-cell RNA sequencing provides a high-resolution roadmap for understanding the multicellular compartmentation of specialized metabolism.</title>
        <authorList>
            <person name="Sun S."/>
            <person name="Shen X."/>
            <person name="Li Y."/>
            <person name="Li Y."/>
            <person name="Wang S."/>
            <person name="Li R."/>
            <person name="Zhang H."/>
            <person name="Shen G."/>
            <person name="Guo B."/>
            <person name="Wei J."/>
            <person name="Xu J."/>
            <person name="St-Pierre B."/>
            <person name="Chen S."/>
            <person name="Sun C."/>
        </authorList>
    </citation>
    <scope>NUCLEOTIDE SEQUENCE [LARGE SCALE GENOMIC DNA]</scope>
</reference>
<proteinExistence type="predicted"/>
<evidence type="ECO:0000313" key="1">
    <source>
        <dbReference type="EMBL" id="KAI5669705.1"/>
    </source>
</evidence>
<evidence type="ECO:0000313" key="2">
    <source>
        <dbReference type="Proteomes" id="UP001060085"/>
    </source>
</evidence>
<dbReference type="Proteomes" id="UP001060085">
    <property type="component" value="Linkage Group LG04"/>
</dbReference>
<dbReference type="EMBL" id="CM044704">
    <property type="protein sequence ID" value="KAI5669705.1"/>
    <property type="molecule type" value="Genomic_DNA"/>
</dbReference>
<protein>
    <submittedName>
        <fullName evidence="1">Uncharacterized protein</fullName>
    </submittedName>
</protein>
<keyword evidence="2" id="KW-1185">Reference proteome</keyword>